<feature type="region of interest" description="Disordered" evidence="1">
    <location>
        <begin position="43"/>
        <end position="68"/>
    </location>
</feature>
<dbReference type="AlphaFoldDB" id="A0A8E2JFN2"/>
<feature type="region of interest" description="Disordered" evidence="1">
    <location>
        <begin position="1"/>
        <end position="30"/>
    </location>
</feature>
<sequence length="68" mass="7462">MEASAKPTPSHPSLINLHSARTPPNKPARLFLSTTHPIHLTTLTNKLNPPIRSHLPRRPAALTSSRTL</sequence>
<reference evidence="2 3" key="1">
    <citation type="journal article" date="2016" name="Nat. Commun.">
        <title>Ectomycorrhizal ecology is imprinted in the genome of the dominant symbiotic fungus Cenococcum geophilum.</title>
        <authorList>
            <consortium name="DOE Joint Genome Institute"/>
            <person name="Peter M."/>
            <person name="Kohler A."/>
            <person name="Ohm R.A."/>
            <person name="Kuo A."/>
            <person name="Krutzmann J."/>
            <person name="Morin E."/>
            <person name="Arend M."/>
            <person name="Barry K.W."/>
            <person name="Binder M."/>
            <person name="Choi C."/>
            <person name="Clum A."/>
            <person name="Copeland A."/>
            <person name="Grisel N."/>
            <person name="Haridas S."/>
            <person name="Kipfer T."/>
            <person name="LaButti K."/>
            <person name="Lindquist E."/>
            <person name="Lipzen A."/>
            <person name="Maire R."/>
            <person name="Meier B."/>
            <person name="Mihaltcheva S."/>
            <person name="Molinier V."/>
            <person name="Murat C."/>
            <person name="Poggeler S."/>
            <person name="Quandt C.A."/>
            <person name="Sperisen C."/>
            <person name="Tritt A."/>
            <person name="Tisserant E."/>
            <person name="Crous P.W."/>
            <person name="Henrissat B."/>
            <person name="Nehls U."/>
            <person name="Egli S."/>
            <person name="Spatafora J.W."/>
            <person name="Grigoriev I.V."/>
            <person name="Martin F.M."/>
        </authorList>
    </citation>
    <scope>NUCLEOTIDE SEQUENCE [LARGE SCALE GENOMIC DNA]</scope>
    <source>
        <strain evidence="2 3">CBS 459.81</strain>
    </source>
</reference>
<evidence type="ECO:0000313" key="2">
    <source>
        <dbReference type="EMBL" id="OCK80209.1"/>
    </source>
</evidence>
<keyword evidence="3" id="KW-1185">Reference proteome</keyword>
<organism evidence="2 3">
    <name type="scientific">Lepidopterella palustris CBS 459.81</name>
    <dbReference type="NCBI Taxonomy" id="1314670"/>
    <lineage>
        <taxon>Eukaryota</taxon>
        <taxon>Fungi</taxon>
        <taxon>Dikarya</taxon>
        <taxon>Ascomycota</taxon>
        <taxon>Pezizomycotina</taxon>
        <taxon>Dothideomycetes</taxon>
        <taxon>Pleosporomycetidae</taxon>
        <taxon>Mytilinidiales</taxon>
        <taxon>Argynnaceae</taxon>
        <taxon>Lepidopterella</taxon>
    </lineage>
</organism>
<gene>
    <name evidence="2" type="ORF">K432DRAFT_49937</name>
</gene>
<protein>
    <submittedName>
        <fullName evidence="2">Uncharacterized protein</fullName>
    </submittedName>
</protein>
<dbReference type="Proteomes" id="UP000250266">
    <property type="component" value="Unassembled WGS sequence"/>
</dbReference>
<proteinExistence type="predicted"/>
<evidence type="ECO:0000256" key="1">
    <source>
        <dbReference type="SAM" id="MobiDB-lite"/>
    </source>
</evidence>
<evidence type="ECO:0000313" key="3">
    <source>
        <dbReference type="Proteomes" id="UP000250266"/>
    </source>
</evidence>
<accession>A0A8E2JFN2</accession>
<name>A0A8E2JFN2_9PEZI</name>
<dbReference type="EMBL" id="KV744970">
    <property type="protein sequence ID" value="OCK80209.1"/>
    <property type="molecule type" value="Genomic_DNA"/>
</dbReference>